<dbReference type="Gramene" id="mRNA:HanXRQr2_Chr16g0767731">
    <property type="protein sequence ID" value="mRNA:HanXRQr2_Chr16g0767731"/>
    <property type="gene ID" value="HanXRQr2_Chr16g0767731"/>
</dbReference>
<name>A0A251S1P3_HELAN</name>
<dbReference type="InterPro" id="IPR050425">
    <property type="entry name" value="NAD(P)_dehydrat-like"/>
</dbReference>
<feature type="domain" description="NAD-dependent epimerase/dehydratase" evidence="3">
    <location>
        <begin position="30"/>
        <end position="194"/>
    </location>
</feature>
<dbReference type="STRING" id="4232.A0A251S1P3"/>
<evidence type="ECO:0000313" key="6">
    <source>
        <dbReference type="Proteomes" id="UP000215914"/>
    </source>
</evidence>
<sequence length="273" mass="30134">MNSNSKYVFLLKYVSDDPNKTQHLLALDGAKERLSLFEANLTLEGSFDSAVDGCLCVFHTASPVLLSVDDPQTQLIDPAVKGTLNVLKSAAKVQSLKRVVLTSSMSALWYPLSKILAEDAAVKFANENGLELVFINPGYVIGPFFQPTLNITSEGIMSLIKNEKEVMSNGIYRLVDVRDVATAHILAFENSEANGRYCMVGNVVRSIEIMKIVEKLYPSLGDSKRYKDEKCDEPLPYNVSRAKAESLGVNFTPVEVSIKDTIESLKEKNLLSF</sequence>
<organism evidence="5 6">
    <name type="scientific">Helianthus annuus</name>
    <name type="common">Common sunflower</name>
    <dbReference type="NCBI Taxonomy" id="4232"/>
    <lineage>
        <taxon>Eukaryota</taxon>
        <taxon>Viridiplantae</taxon>
        <taxon>Streptophyta</taxon>
        <taxon>Embryophyta</taxon>
        <taxon>Tracheophyta</taxon>
        <taxon>Spermatophyta</taxon>
        <taxon>Magnoliopsida</taxon>
        <taxon>eudicotyledons</taxon>
        <taxon>Gunneridae</taxon>
        <taxon>Pentapetalae</taxon>
        <taxon>asterids</taxon>
        <taxon>campanulids</taxon>
        <taxon>Asterales</taxon>
        <taxon>Asteraceae</taxon>
        <taxon>Asteroideae</taxon>
        <taxon>Heliantheae alliance</taxon>
        <taxon>Heliantheae</taxon>
        <taxon>Helianthus</taxon>
    </lineage>
</organism>
<dbReference type="OMA" id="CEEEKQW"/>
<dbReference type="EMBL" id="MNCJ02000331">
    <property type="protein sequence ID" value="KAF5761668.1"/>
    <property type="molecule type" value="Genomic_DNA"/>
</dbReference>
<gene>
    <name evidence="5" type="ORF">HannXRQ_Chr16g0523961</name>
    <name evidence="4" type="ORF">HanXRQr2_Chr16g0767731</name>
</gene>
<evidence type="ECO:0000313" key="5">
    <source>
        <dbReference type="EMBL" id="OTF92627.1"/>
    </source>
</evidence>
<dbReference type="PANTHER" id="PTHR10366:SF825">
    <property type="entry name" value="NAD(P)-BINDING ROSSMANN-FOLD SUPERFAMILY PROTEIN"/>
    <property type="match status" value="1"/>
</dbReference>
<dbReference type="Gene3D" id="3.40.50.720">
    <property type="entry name" value="NAD(P)-binding Rossmann-like Domain"/>
    <property type="match status" value="2"/>
</dbReference>
<dbReference type="EMBL" id="CM007905">
    <property type="protein sequence ID" value="OTF92627.1"/>
    <property type="molecule type" value="Genomic_DNA"/>
</dbReference>
<reference evidence="4 6" key="1">
    <citation type="journal article" date="2017" name="Nature">
        <title>The sunflower genome provides insights into oil metabolism, flowering and Asterid evolution.</title>
        <authorList>
            <person name="Badouin H."/>
            <person name="Gouzy J."/>
            <person name="Grassa C.J."/>
            <person name="Murat F."/>
            <person name="Staton S.E."/>
            <person name="Cottret L."/>
            <person name="Lelandais-Briere C."/>
            <person name="Owens G.L."/>
            <person name="Carrere S."/>
            <person name="Mayjonade B."/>
            <person name="Legrand L."/>
            <person name="Gill N."/>
            <person name="Kane N.C."/>
            <person name="Bowers J.E."/>
            <person name="Hubner S."/>
            <person name="Bellec A."/>
            <person name="Berard A."/>
            <person name="Berges H."/>
            <person name="Blanchet N."/>
            <person name="Boniface M.C."/>
            <person name="Brunel D."/>
            <person name="Catrice O."/>
            <person name="Chaidir N."/>
            <person name="Claudel C."/>
            <person name="Donnadieu C."/>
            <person name="Faraut T."/>
            <person name="Fievet G."/>
            <person name="Helmstetter N."/>
            <person name="King M."/>
            <person name="Knapp S.J."/>
            <person name="Lai Z."/>
            <person name="Le Paslier M.C."/>
            <person name="Lippi Y."/>
            <person name="Lorenzon L."/>
            <person name="Mandel J.R."/>
            <person name="Marage G."/>
            <person name="Marchand G."/>
            <person name="Marquand E."/>
            <person name="Bret-Mestries E."/>
            <person name="Morien E."/>
            <person name="Nambeesan S."/>
            <person name="Nguyen T."/>
            <person name="Pegot-Espagnet P."/>
            <person name="Pouilly N."/>
            <person name="Raftis F."/>
            <person name="Sallet E."/>
            <person name="Schiex T."/>
            <person name="Thomas J."/>
            <person name="Vandecasteele C."/>
            <person name="Vares D."/>
            <person name="Vear F."/>
            <person name="Vautrin S."/>
            <person name="Crespi M."/>
            <person name="Mangin B."/>
            <person name="Burke J.M."/>
            <person name="Salse J."/>
            <person name="Munos S."/>
            <person name="Vincourt P."/>
            <person name="Rieseberg L.H."/>
            <person name="Langlade N.B."/>
        </authorList>
    </citation>
    <scope>NUCLEOTIDE SEQUENCE [LARGE SCALE GENOMIC DNA]</scope>
    <source>
        <strain evidence="6">cv. SF193</strain>
        <tissue evidence="4">Leaves</tissue>
    </source>
</reference>
<reference evidence="5" key="2">
    <citation type="submission" date="2017-02" db="EMBL/GenBank/DDBJ databases">
        <title>Sunflower complete genome.</title>
        <authorList>
            <person name="Langlade N."/>
            <person name="Munos S."/>
        </authorList>
    </citation>
    <scope>NUCLEOTIDE SEQUENCE [LARGE SCALE GENOMIC DNA]</scope>
    <source>
        <tissue evidence="5">Leaves</tissue>
    </source>
</reference>
<evidence type="ECO:0000259" key="3">
    <source>
        <dbReference type="Pfam" id="PF01370"/>
    </source>
</evidence>
<evidence type="ECO:0000313" key="4">
    <source>
        <dbReference type="EMBL" id="KAF5761668.1"/>
    </source>
</evidence>
<dbReference type="InterPro" id="IPR036291">
    <property type="entry name" value="NAD(P)-bd_dom_sf"/>
</dbReference>
<keyword evidence="6" id="KW-1185">Reference proteome</keyword>
<dbReference type="GO" id="GO:0016616">
    <property type="term" value="F:oxidoreductase activity, acting on the CH-OH group of donors, NAD or NADP as acceptor"/>
    <property type="evidence" value="ECO:0000318"/>
    <property type="project" value="GO_Central"/>
</dbReference>
<evidence type="ECO:0000256" key="2">
    <source>
        <dbReference type="ARBA" id="ARBA00023002"/>
    </source>
</evidence>
<reference evidence="4" key="3">
    <citation type="submission" date="2020-06" db="EMBL/GenBank/DDBJ databases">
        <title>Helianthus annuus Genome sequencing and assembly Release 2.</title>
        <authorList>
            <person name="Gouzy J."/>
            <person name="Langlade N."/>
            <person name="Munos S."/>
        </authorList>
    </citation>
    <scope>NUCLEOTIDE SEQUENCE</scope>
    <source>
        <tissue evidence="4">Leaves</tissue>
    </source>
</reference>
<evidence type="ECO:0000256" key="1">
    <source>
        <dbReference type="ARBA" id="ARBA00022857"/>
    </source>
</evidence>
<protein>
    <submittedName>
        <fullName evidence="4">NAD-dependent epimerase/dehydratase, NAD(P)-binding domain superfamily</fullName>
    </submittedName>
    <submittedName>
        <fullName evidence="5">Putative bifunctional polymyxin resistance protein, ArnA</fullName>
    </submittedName>
</protein>
<dbReference type="Pfam" id="PF01370">
    <property type="entry name" value="Epimerase"/>
    <property type="match status" value="1"/>
</dbReference>
<dbReference type="InterPro" id="IPR001509">
    <property type="entry name" value="Epimerase_deHydtase"/>
</dbReference>
<keyword evidence="1" id="KW-0521">NADP</keyword>
<keyword evidence="2" id="KW-0560">Oxidoreductase</keyword>
<dbReference type="InParanoid" id="A0A251S1P3"/>
<accession>A0A251S1P3</accession>
<dbReference type="SUPFAM" id="SSF51735">
    <property type="entry name" value="NAD(P)-binding Rossmann-fold domains"/>
    <property type="match status" value="1"/>
</dbReference>
<dbReference type="Proteomes" id="UP000215914">
    <property type="component" value="Chromosome 16"/>
</dbReference>
<proteinExistence type="predicted"/>
<dbReference type="AlphaFoldDB" id="A0A251S1P3"/>
<dbReference type="PANTHER" id="PTHR10366">
    <property type="entry name" value="NAD DEPENDENT EPIMERASE/DEHYDRATASE"/>
    <property type="match status" value="1"/>
</dbReference>